<accession>A0A846HIL6</accession>
<protein>
    <recommendedName>
        <fullName evidence="4">Transmembrane protein</fullName>
    </recommendedName>
</protein>
<proteinExistence type="predicted"/>
<comment type="caution">
    <text evidence="2">The sequence shown here is derived from an EMBL/GenBank/DDBJ whole genome shotgun (WGS) entry which is preliminary data.</text>
</comment>
<evidence type="ECO:0000256" key="1">
    <source>
        <dbReference type="SAM" id="Phobius"/>
    </source>
</evidence>
<keyword evidence="3" id="KW-1185">Reference proteome</keyword>
<keyword evidence="1" id="KW-0472">Membrane</keyword>
<name>A0A846HIL6_9CYAN</name>
<dbReference type="RefSeq" id="WP_039737695.1">
    <property type="nucleotide sequence ID" value="NZ_JTCM02000179.1"/>
</dbReference>
<keyword evidence="1" id="KW-0812">Transmembrane</keyword>
<dbReference type="AlphaFoldDB" id="A0A846HIL6"/>
<feature type="transmembrane region" description="Helical" evidence="1">
    <location>
        <begin position="42"/>
        <end position="65"/>
    </location>
</feature>
<organism evidence="2 3">
    <name type="scientific">Hassallia byssoidea VB512170</name>
    <dbReference type="NCBI Taxonomy" id="1304833"/>
    <lineage>
        <taxon>Bacteria</taxon>
        <taxon>Bacillati</taxon>
        <taxon>Cyanobacteriota</taxon>
        <taxon>Cyanophyceae</taxon>
        <taxon>Nostocales</taxon>
        <taxon>Tolypothrichaceae</taxon>
        <taxon>Hassallia</taxon>
    </lineage>
</organism>
<keyword evidence="1" id="KW-1133">Transmembrane helix</keyword>
<dbReference type="EMBL" id="JTCM02000179">
    <property type="protein sequence ID" value="NEU77337.1"/>
    <property type="molecule type" value="Genomic_DNA"/>
</dbReference>
<feature type="transmembrane region" description="Helical" evidence="1">
    <location>
        <begin position="99"/>
        <end position="120"/>
    </location>
</feature>
<gene>
    <name evidence="2" type="ORF">PI95_033875</name>
</gene>
<reference evidence="2 3" key="1">
    <citation type="journal article" date="2015" name="Genome Announc.">
        <title>Draft Genome Sequence of Cyanobacterium Hassallia byssoidea Strain VB512170, Isolated from Monuments in India.</title>
        <authorList>
            <person name="Singh D."/>
            <person name="Chandrababunaidu M.M."/>
            <person name="Panda A."/>
            <person name="Sen D."/>
            <person name="Bhattacharyya S."/>
            <person name="Adhikary S.P."/>
            <person name="Tripathy S."/>
        </authorList>
    </citation>
    <scope>NUCLEOTIDE SEQUENCE [LARGE SCALE GENOMIC DNA]</scope>
    <source>
        <strain evidence="2 3">VB512170</strain>
    </source>
</reference>
<evidence type="ECO:0008006" key="4">
    <source>
        <dbReference type="Google" id="ProtNLM"/>
    </source>
</evidence>
<dbReference type="Proteomes" id="UP000031549">
    <property type="component" value="Unassembled WGS sequence"/>
</dbReference>
<evidence type="ECO:0000313" key="2">
    <source>
        <dbReference type="EMBL" id="NEU77337.1"/>
    </source>
</evidence>
<evidence type="ECO:0000313" key="3">
    <source>
        <dbReference type="Proteomes" id="UP000031549"/>
    </source>
</evidence>
<sequence>MENSQNVQQEPTQATALTADKVKSNSKSIDSFMLLIRLLGRYPWLLLVGLLGMFIGSATLAVYSLSYAGRVEPEEPETIQAEVAQPINTPPETSNRTPLWMVAAIALSCASGCFIIFRLLNRPPQRQKDQKQINRYEARLAQHRHQKLEARPPENPPVFVPPSQSMSFAPAPSKTKPMVTVLPPEHTIPFDKSKESLADMLDIRKQSSLSAILRK</sequence>